<proteinExistence type="predicted"/>
<accession>I4LWJ4</accession>
<dbReference type="PATRIC" id="fig|698955.3.peg.127"/>
<protein>
    <recommendedName>
        <fullName evidence="4">Thymidine phosphorylase</fullName>
    </recommendedName>
</protein>
<reference evidence="2 3" key="1">
    <citation type="journal article" date="2012" name="J. Bacteriol.">
        <title>Comparative Genomic Analyses of 17 Clinical Isolates of Gardnerella vaginalis Provide Evidence of Multiple Genetically Isolated Clades Consistent with Subspeciation into Genovars.</title>
        <authorList>
            <person name="Ahmed A."/>
            <person name="Earl J."/>
            <person name="Retchless A."/>
            <person name="Hillier S."/>
            <person name="Rabe L."/>
            <person name="Cherpes T."/>
            <person name="Powell E."/>
            <person name="Janto B."/>
            <person name="Eutsey R."/>
            <person name="Hiller N.L."/>
            <person name="Boissy R."/>
            <person name="Dahlgreen M."/>
            <person name="Hall B."/>
            <person name="Costerton J."/>
            <person name="Post J.C."/>
            <person name="Hu F."/>
            <person name="Ehrlich G."/>
        </authorList>
    </citation>
    <scope>NUCLEOTIDE SEQUENCE [LARGE SCALE GENOMIC DNA]</scope>
    <source>
        <strain evidence="2 3">55152</strain>
    </source>
</reference>
<gene>
    <name evidence="2" type="ORF">CGSMWGv55152_00665</name>
</gene>
<feature type="compositionally biased region" description="Low complexity" evidence="1">
    <location>
        <begin position="1"/>
        <end position="17"/>
    </location>
</feature>
<dbReference type="AlphaFoldDB" id="I4LWJ4"/>
<evidence type="ECO:0000313" key="2">
    <source>
        <dbReference type="EMBL" id="EIK81334.1"/>
    </source>
</evidence>
<evidence type="ECO:0000313" key="3">
    <source>
        <dbReference type="Proteomes" id="UP000005936"/>
    </source>
</evidence>
<evidence type="ECO:0000256" key="1">
    <source>
        <dbReference type="SAM" id="MobiDB-lite"/>
    </source>
</evidence>
<feature type="region of interest" description="Disordered" evidence="1">
    <location>
        <begin position="1"/>
        <end position="33"/>
    </location>
</feature>
<evidence type="ECO:0008006" key="4">
    <source>
        <dbReference type="Google" id="ProtNLM"/>
    </source>
</evidence>
<organism evidence="2 3">
    <name type="scientific">Gardnerella vaginalis 55152</name>
    <dbReference type="NCBI Taxonomy" id="698955"/>
    <lineage>
        <taxon>Bacteria</taxon>
        <taxon>Bacillati</taxon>
        <taxon>Actinomycetota</taxon>
        <taxon>Actinomycetes</taxon>
        <taxon>Bifidobacteriales</taxon>
        <taxon>Bifidobacteriaceae</taxon>
        <taxon>Gardnerella</taxon>
    </lineage>
</organism>
<comment type="caution">
    <text evidence="2">The sequence shown here is derived from an EMBL/GenBank/DDBJ whole genome shotgun (WGS) entry which is preliminary data.</text>
</comment>
<sequence length="239" mass="26060">MSTSLNSQSSSIHSSRSAFMPSPIGASRPSRPAQMDPAMLAQIEGGTDPQIVNEISHTSAAVLLNRVHKTQSPEIVERVLNLVENEGIEVIADLWSQAQPDSLPGMLFRLYLLRESLRKQREAYAEYWNLGEPSTTSASAITGIDEAPTGEDIARLADSILSGAFTGDFAVALYRASAFTAIISRGMRSYAKKLTQKMNDSKRDDSQLLARILHKSANVHALSLCFANGAKLWRLGKLD</sequence>
<name>I4LWJ4_GARVA</name>
<dbReference type="EMBL" id="ADEQ01000002">
    <property type="protein sequence ID" value="EIK81334.1"/>
    <property type="molecule type" value="Genomic_DNA"/>
</dbReference>
<dbReference type="Proteomes" id="UP000005936">
    <property type="component" value="Unassembled WGS sequence"/>
</dbReference>